<accession>A0ABS7UJL5</accession>
<proteinExistence type="predicted"/>
<gene>
    <name evidence="2" type="ORF">K8U61_23865</name>
</gene>
<keyword evidence="3" id="KW-1185">Reference proteome</keyword>
<organism evidence="2 3">
    <name type="scientific">Nocardioides mangrovi</name>
    <dbReference type="NCBI Taxonomy" id="2874580"/>
    <lineage>
        <taxon>Bacteria</taxon>
        <taxon>Bacillati</taxon>
        <taxon>Actinomycetota</taxon>
        <taxon>Actinomycetes</taxon>
        <taxon>Propionibacteriales</taxon>
        <taxon>Nocardioidaceae</taxon>
        <taxon>Nocardioides</taxon>
    </lineage>
</organism>
<name>A0ABS7UJL5_9ACTN</name>
<evidence type="ECO:0000256" key="1">
    <source>
        <dbReference type="SAM" id="MobiDB-lite"/>
    </source>
</evidence>
<comment type="caution">
    <text evidence="2">The sequence shown here is derived from an EMBL/GenBank/DDBJ whole genome shotgun (WGS) entry which is preliminary data.</text>
</comment>
<protein>
    <submittedName>
        <fullName evidence="2">Uncharacterized protein</fullName>
    </submittedName>
</protein>
<sequence>MSHSSSSTPSARVIRWRYGTAVQAARMLNRIATPRPCGPHAAAEAGARRTVSAPND</sequence>
<feature type="region of interest" description="Disordered" evidence="1">
    <location>
        <begin position="35"/>
        <end position="56"/>
    </location>
</feature>
<dbReference type="RefSeq" id="WP_224125517.1">
    <property type="nucleotide sequence ID" value="NZ_JAIQZJ010000026.1"/>
</dbReference>
<reference evidence="2 3" key="1">
    <citation type="submission" date="2021-09" db="EMBL/GenBank/DDBJ databases">
        <title>Whole genome sequence of Nocardioides sp. GBK3QG-3.</title>
        <authorList>
            <person name="Tuo L."/>
        </authorList>
    </citation>
    <scope>NUCLEOTIDE SEQUENCE [LARGE SCALE GENOMIC DNA]</scope>
    <source>
        <strain evidence="2 3">GBK3QG-3</strain>
    </source>
</reference>
<dbReference type="EMBL" id="JAIQZJ010000026">
    <property type="protein sequence ID" value="MBZ5741218.1"/>
    <property type="molecule type" value="Genomic_DNA"/>
</dbReference>
<evidence type="ECO:0000313" key="2">
    <source>
        <dbReference type="EMBL" id="MBZ5741218.1"/>
    </source>
</evidence>
<dbReference type="Proteomes" id="UP000780875">
    <property type="component" value="Unassembled WGS sequence"/>
</dbReference>
<evidence type="ECO:0000313" key="3">
    <source>
        <dbReference type="Proteomes" id="UP000780875"/>
    </source>
</evidence>